<sequence length="552" mass="60076">MLLSNLDLLATAPGGVARLRELILTLAVQGKLVPQDPADEPASVLLQKIRAEKDRLIAEGKIKRDKPLAEIGEEEKPFELPVGWSFCRLGDLLLSIRSGGTPSKQNPAYWDGDIPWASVKDLGFGETLTDTQDRITGEGLQAGSQLATAGSILICTRMGLGKIGEALIDVAINQDLKAVQLGAGVHKQYFINYFKTLSVVGSGMTVAGIKQDELLGFVVPLPSEAEQSRIVARVEELMRLCDALQAKAQLEATQHAQLVSTLLGTLTASTTPEELAANWQRVAQHFDLLLDRPEAIDALDQTLLQLAVRGLLVPQDPTDEPASVLLQKIRAEKDRLIAAGQIKRDKPLPPITDEEKPFELPVGWEWVRLQQAYDVRDGTHDTPKYQSTGFPLVTSKNLYGGVLDLSDVKLISPADHEQISARSRVDRDDILFAMIGSIGNPVIVDIDTEFSVKNVALFKYYAAALSCPKYLLLVLQAEAAGMKERAAGGVQSFISLGQLRSSVVALPPLSEQSRIVNRVTALRRLCSDLRQRLAERQSVQARLAEALVASVA</sequence>
<dbReference type="CDD" id="cd17285">
    <property type="entry name" value="RMtype1_S_Csp16704I_TRD2-CR2_like"/>
    <property type="match status" value="1"/>
</dbReference>
<dbReference type="CDD" id="cd17246">
    <property type="entry name" value="RMtype1_S_SonII-TRD2-CR2_like"/>
    <property type="match status" value="1"/>
</dbReference>
<comment type="similarity">
    <text evidence="1">Belongs to the type-I restriction system S methylase family.</text>
</comment>
<dbReference type="AlphaFoldDB" id="A0A1H4BN76"/>
<protein>
    <submittedName>
        <fullName evidence="5">Type I restriction enzyme, S subunit</fullName>
    </submittedName>
</protein>
<dbReference type="GeneID" id="34232267"/>
<keyword evidence="6" id="KW-1185">Reference proteome</keyword>
<dbReference type="InterPro" id="IPR044946">
    <property type="entry name" value="Restrct_endonuc_typeI_TRD_sf"/>
</dbReference>
<organism evidence="5 6">
    <name type="scientific">Acidovorax soli</name>
    <dbReference type="NCBI Taxonomy" id="592050"/>
    <lineage>
        <taxon>Bacteria</taxon>
        <taxon>Pseudomonadati</taxon>
        <taxon>Pseudomonadota</taxon>
        <taxon>Betaproteobacteria</taxon>
        <taxon>Burkholderiales</taxon>
        <taxon>Comamonadaceae</taxon>
        <taxon>Acidovorax</taxon>
    </lineage>
</organism>
<keyword evidence="3" id="KW-0238">DNA-binding</keyword>
<evidence type="ECO:0000313" key="6">
    <source>
        <dbReference type="Proteomes" id="UP000199002"/>
    </source>
</evidence>
<dbReference type="InterPro" id="IPR000055">
    <property type="entry name" value="Restrct_endonuc_typeI_TRD"/>
</dbReference>
<proteinExistence type="inferred from homology"/>
<dbReference type="Proteomes" id="UP000199002">
    <property type="component" value="Unassembled WGS sequence"/>
</dbReference>
<dbReference type="PANTHER" id="PTHR43140:SF1">
    <property type="entry name" value="TYPE I RESTRICTION ENZYME ECOKI SPECIFICITY SUBUNIT"/>
    <property type="match status" value="1"/>
</dbReference>
<keyword evidence="2" id="KW-0680">Restriction system</keyword>
<dbReference type="PANTHER" id="PTHR43140">
    <property type="entry name" value="TYPE-1 RESTRICTION ENZYME ECOKI SPECIFICITY PROTEIN"/>
    <property type="match status" value="1"/>
</dbReference>
<gene>
    <name evidence="5" type="ORF">SAMN05421875_11534</name>
</gene>
<dbReference type="RefSeq" id="WP_092698593.1">
    <property type="nucleotide sequence ID" value="NZ_CAXIQU010000013.1"/>
</dbReference>
<dbReference type="GO" id="GO:0003677">
    <property type="term" value="F:DNA binding"/>
    <property type="evidence" value="ECO:0007669"/>
    <property type="project" value="UniProtKB-KW"/>
</dbReference>
<reference evidence="6" key="1">
    <citation type="submission" date="2016-10" db="EMBL/GenBank/DDBJ databases">
        <authorList>
            <person name="Varghese N."/>
            <person name="Submissions S."/>
        </authorList>
    </citation>
    <scope>NUCLEOTIDE SEQUENCE [LARGE SCALE GENOMIC DNA]</scope>
    <source>
        <strain evidence="6">DSM 25157</strain>
    </source>
</reference>
<dbReference type="Pfam" id="PF01420">
    <property type="entry name" value="Methylase_S"/>
    <property type="match status" value="2"/>
</dbReference>
<feature type="domain" description="Type I restriction modification DNA specificity" evidence="4">
    <location>
        <begin position="81"/>
        <end position="248"/>
    </location>
</feature>
<feature type="domain" description="Type I restriction modification DNA specificity" evidence="4">
    <location>
        <begin position="361"/>
        <end position="533"/>
    </location>
</feature>
<evidence type="ECO:0000259" key="4">
    <source>
        <dbReference type="Pfam" id="PF01420"/>
    </source>
</evidence>
<evidence type="ECO:0000256" key="2">
    <source>
        <dbReference type="ARBA" id="ARBA00022747"/>
    </source>
</evidence>
<dbReference type="SUPFAM" id="SSF116734">
    <property type="entry name" value="DNA methylase specificity domain"/>
    <property type="match status" value="2"/>
</dbReference>
<dbReference type="GO" id="GO:0009307">
    <property type="term" value="P:DNA restriction-modification system"/>
    <property type="evidence" value="ECO:0007669"/>
    <property type="project" value="UniProtKB-KW"/>
</dbReference>
<accession>A0A1H4BN76</accession>
<evidence type="ECO:0000256" key="3">
    <source>
        <dbReference type="ARBA" id="ARBA00023125"/>
    </source>
</evidence>
<evidence type="ECO:0000256" key="1">
    <source>
        <dbReference type="ARBA" id="ARBA00010923"/>
    </source>
</evidence>
<dbReference type="EMBL" id="FNQJ01000015">
    <property type="protein sequence ID" value="SEA49576.1"/>
    <property type="molecule type" value="Genomic_DNA"/>
</dbReference>
<dbReference type="Gene3D" id="3.90.220.20">
    <property type="entry name" value="DNA methylase specificity domains"/>
    <property type="match status" value="2"/>
</dbReference>
<dbReference type="InterPro" id="IPR051212">
    <property type="entry name" value="Type-I_RE_S_subunit"/>
</dbReference>
<dbReference type="STRING" id="592050.SAMN05421875_11534"/>
<name>A0A1H4BN76_9BURK</name>
<evidence type="ECO:0000313" key="5">
    <source>
        <dbReference type="EMBL" id="SEA49576.1"/>
    </source>
</evidence>